<dbReference type="Proteomes" id="UP001303211">
    <property type="component" value="Chromosome"/>
</dbReference>
<dbReference type="Gene3D" id="2.40.10.10">
    <property type="entry name" value="Trypsin-like serine proteases"/>
    <property type="match status" value="2"/>
</dbReference>
<evidence type="ECO:0000313" key="1">
    <source>
        <dbReference type="EMBL" id="WOO30850.1"/>
    </source>
</evidence>
<dbReference type="InterPro" id="IPR009003">
    <property type="entry name" value="Peptidase_S1_PA"/>
</dbReference>
<protein>
    <submittedName>
        <fullName evidence="1">Endoproteinase ArgC</fullName>
    </submittedName>
</protein>
<organism evidence="1 2">
    <name type="scientific">Diaphorobacter limosus</name>
    <dbReference type="NCBI Taxonomy" id="3036128"/>
    <lineage>
        <taxon>Bacteria</taxon>
        <taxon>Pseudomonadati</taxon>
        <taxon>Pseudomonadota</taxon>
        <taxon>Betaproteobacteria</taxon>
        <taxon>Burkholderiales</taxon>
        <taxon>Comamonadaceae</taxon>
        <taxon>Diaphorobacter</taxon>
    </lineage>
</organism>
<dbReference type="RefSeq" id="WP_317700346.1">
    <property type="nucleotide sequence ID" value="NZ_CP136921.1"/>
</dbReference>
<dbReference type="PANTHER" id="PTHR36234">
    <property type="entry name" value="LYSYL ENDOPEPTIDASE"/>
    <property type="match status" value="1"/>
</dbReference>
<dbReference type="InterPro" id="IPR043504">
    <property type="entry name" value="Peptidase_S1_PA_chymotrypsin"/>
</dbReference>
<dbReference type="SUPFAM" id="SSF50494">
    <property type="entry name" value="Trypsin-like serine proteases"/>
    <property type="match status" value="1"/>
</dbReference>
<dbReference type="EMBL" id="CP136921">
    <property type="protein sequence ID" value="WOO30850.1"/>
    <property type="molecule type" value="Genomic_DNA"/>
</dbReference>
<keyword evidence="2" id="KW-1185">Reference proteome</keyword>
<evidence type="ECO:0000313" key="2">
    <source>
        <dbReference type="Proteomes" id="UP001303211"/>
    </source>
</evidence>
<accession>A0ABZ0IXY8</accession>
<dbReference type="PANTHER" id="PTHR36234:SF5">
    <property type="entry name" value="LYSYL ENDOPEPTIDASE"/>
    <property type="match status" value="1"/>
</dbReference>
<gene>
    <name evidence="1" type="ORF">P4826_10410</name>
</gene>
<name>A0ABZ0IXY8_9BURK</name>
<sequence>MAALLAACGGGGTDVDGGGGGGPGLAIPTWSQRIEPFEPKAAALKGVAQGSTSSRAMAQAGATRVIALAPLQRATPERAAAAGSAAVPRQIGTARAVAETVDVARTAALLPWRPTARGTQVAALRFESPGARGLRLGVLVQALPPGAVLRFHGAAPEDAVQLSAEQLQAVAERNASAGADATLARTYWSPDFGGAQTTLEVEIPAGAAPAAVRLAVPRLSHFTSTAAEAEAAFTTKAAVAGCLVDVSCHPDYLEQSRSVARMTYVAEDGGAFYCTGTLLNDMAASGTPYFLSAQHCIPSQVVASTLVTDWLYRSASCNSAAENPASRRLTGGARLLYASAGTDTAFMRLNDPLPAGVVYAGSYYGGVPIGTALASLHHAEGGLQSISLGSVLRYSNCGDESCTATSGETGNYLALTWQQGSTEGGSSGSGVFVTIGARRYLAGQLHGGSASCARPDGTDYYGRFDLSYRAALKNWLNP</sequence>
<reference evidence="1 2" key="1">
    <citation type="submission" date="2023-03" db="EMBL/GenBank/DDBJ databases">
        <title>Diaphorobacter basophil sp. nov., isolated from a sewage-treatment plant.</title>
        <authorList>
            <person name="Yang K."/>
        </authorList>
    </citation>
    <scope>NUCLEOTIDE SEQUENCE [LARGE SCALE GENOMIC DNA]</scope>
    <source>
        <strain evidence="1 2">Y-1</strain>
    </source>
</reference>
<proteinExistence type="predicted"/>